<name>A0A510XWS1_9GAMM</name>
<dbReference type="AlphaFoldDB" id="A0A510XWS1"/>
<dbReference type="Gene3D" id="1.10.3210.10">
    <property type="entry name" value="Hypothetical protein af1432"/>
    <property type="match status" value="1"/>
</dbReference>
<sequence>MDFMTELASQQRIATMLDQRAHDLLLGHSFAHQQIGFIHTLDIDYGKPMKQRTLLEVEVAAQQKRQQNSTAHHKYRAQASKQLHKVIETAIFKQLEDMDGVIQNTIGIEDNVATMLDILAVKSVSVGRLEPLINDSSWLGRELVSLVNLPYYRKQRSKTTSVKVDSPALALRYIGLDNLQLVIPTFAVRHWMPHSTEPFPLLKRRLRDAAMANAIAAQKIAELNDVNPIHAFTLGMLIDVGRIALVRLYLKTFEQVWQRKVQIAREAQQKNLHTALMELKPDPLFLTTLLSNKSLELSAKVIRKMAFQYLPFDHVMAQLVHGVHQSSDVFPMSEVMLKARCYSQYLNLKHHQLIEEDEVEAWFSYHQFTKNELKTLETSNFTNLAIQID</sequence>
<organism evidence="2 3">
    <name type="scientific">Pseudoalteromonas espejiana</name>
    <dbReference type="NCBI Taxonomy" id="28107"/>
    <lineage>
        <taxon>Bacteria</taxon>
        <taxon>Pseudomonadati</taxon>
        <taxon>Pseudomonadota</taxon>
        <taxon>Gammaproteobacteria</taxon>
        <taxon>Alteromonadales</taxon>
        <taxon>Pseudoalteromonadaceae</taxon>
        <taxon>Pseudoalteromonas</taxon>
    </lineage>
</organism>
<protein>
    <recommendedName>
        <fullName evidence="1">HDOD domain-containing protein</fullName>
    </recommendedName>
</protein>
<dbReference type="InterPro" id="IPR013976">
    <property type="entry name" value="HDOD"/>
</dbReference>
<reference evidence="2 3" key="1">
    <citation type="submission" date="2019-07" db="EMBL/GenBank/DDBJ databases">
        <title>Whole genome shotgun sequence of Pseudoalteromonas espejiana NBRC 102222.</title>
        <authorList>
            <person name="Hosoyama A."/>
            <person name="Uohara A."/>
            <person name="Ohji S."/>
            <person name="Ichikawa N."/>
        </authorList>
    </citation>
    <scope>NUCLEOTIDE SEQUENCE [LARGE SCALE GENOMIC DNA]</scope>
    <source>
        <strain evidence="2 3">NBRC 102222</strain>
    </source>
</reference>
<proteinExistence type="predicted"/>
<accession>A0A510XWS1</accession>
<evidence type="ECO:0000259" key="1">
    <source>
        <dbReference type="PROSITE" id="PS51833"/>
    </source>
</evidence>
<dbReference type="PROSITE" id="PS51833">
    <property type="entry name" value="HDOD"/>
    <property type="match status" value="1"/>
</dbReference>
<dbReference type="SUPFAM" id="SSF109604">
    <property type="entry name" value="HD-domain/PDEase-like"/>
    <property type="match status" value="1"/>
</dbReference>
<gene>
    <name evidence="2" type="ORF">PES01_23400</name>
</gene>
<comment type="caution">
    <text evidence="2">The sequence shown here is derived from an EMBL/GenBank/DDBJ whole genome shotgun (WGS) entry which is preliminary data.</text>
</comment>
<dbReference type="Proteomes" id="UP000321419">
    <property type="component" value="Unassembled WGS sequence"/>
</dbReference>
<evidence type="ECO:0000313" key="2">
    <source>
        <dbReference type="EMBL" id="GEK55495.1"/>
    </source>
</evidence>
<keyword evidence="3" id="KW-1185">Reference proteome</keyword>
<dbReference type="EMBL" id="BJUM01000021">
    <property type="protein sequence ID" value="GEK55495.1"/>
    <property type="molecule type" value="Genomic_DNA"/>
</dbReference>
<dbReference type="Pfam" id="PF08668">
    <property type="entry name" value="HDOD"/>
    <property type="match status" value="1"/>
</dbReference>
<feature type="domain" description="HDOD" evidence="1">
    <location>
        <begin position="105"/>
        <end position="311"/>
    </location>
</feature>
<evidence type="ECO:0000313" key="3">
    <source>
        <dbReference type="Proteomes" id="UP000321419"/>
    </source>
</evidence>